<dbReference type="PRINTS" id="PR00819">
    <property type="entry name" value="CBXCFQXSUPER"/>
</dbReference>
<reference evidence="5" key="2">
    <citation type="submission" date="2022-07" db="EMBL/GenBank/DDBJ databases">
        <authorList>
            <person name="Goncalves M.F.M."/>
            <person name="Hilario S."/>
            <person name="Van De Peer Y."/>
            <person name="Esteves A.C."/>
            <person name="Alves A."/>
        </authorList>
    </citation>
    <scope>NUCLEOTIDE SEQUENCE</scope>
    <source>
        <strain evidence="5">MUM 19.33</strain>
    </source>
</reference>
<dbReference type="InterPro" id="IPR050773">
    <property type="entry name" value="CbxX/CfxQ_RuBisCO_ESX"/>
</dbReference>
<dbReference type="InterPro" id="IPR003959">
    <property type="entry name" value="ATPase_AAA_core"/>
</dbReference>
<reference evidence="5" key="1">
    <citation type="journal article" date="2021" name="J Fungi (Basel)">
        <title>Genomic and Metabolomic Analyses of the Marine Fungus Emericellopsis cladophorae: Insights into Saltwater Adaptability Mechanisms and Its Biosynthetic Potential.</title>
        <authorList>
            <person name="Goncalves M.F.M."/>
            <person name="Hilario S."/>
            <person name="Van de Peer Y."/>
            <person name="Esteves A.C."/>
            <person name="Alves A."/>
        </authorList>
    </citation>
    <scope>NUCLEOTIDE SEQUENCE</scope>
    <source>
        <strain evidence="5">MUM 19.33</strain>
    </source>
</reference>
<dbReference type="PANTHER" id="PTHR43392:SF2">
    <property type="entry name" value="AAA-TYPE ATPASE FAMILY PROTEIN _ ANKYRIN REPEAT FAMILY PROTEIN"/>
    <property type="match status" value="1"/>
</dbReference>
<evidence type="ECO:0000256" key="3">
    <source>
        <dbReference type="ARBA" id="ARBA00022840"/>
    </source>
</evidence>
<evidence type="ECO:0000259" key="4">
    <source>
        <dbReference type="Pfam" id="PF00004"/>
    </source>
</evidence>
<dbReference type="InterPro" id="IPR027417">
    <property type="entry name" value="P-loop_NTPase"/>
</dbReference>
<dbReference type="Gene3D" id="3.40.50.300">
    <property type="entry name" value="P-loop containing nucleotide triphosphate hydrolases"/>
    <property type="match status" value="1"/>
</dbReference>
<comment type="similarity">
    <text evidence="1">Belongs to the CbxX/CfxQ family.</text>
</comment>
<dbReference type="EMBL" id="JAGIXG020000028">
    <property type="protein sequence ID" value="KAI6780754.1"/>
    <property type="molecule type" value="Genomic_DNA"/>
</dbReference>
<name>A0A9Q0BE14_9HYPO</name>
<keyword evidence="6" id="KW-1185">Reference proteome</keyword>
<dbReference type="OrthoDB" id="2423195at2759"/>
<dbReference type="InterPro" id="IPR000641">
    <property type="entry name" value="CbxX/CfxQ"/>
</dbReference>
<dbReference type="GO" id="GO:0005524">
    <property type="term" value="F:ATP binding"/>
    <property type="evidence" value="ECO:0007669"/>
    <property type="project" value="UniProtKB-KW"/>
</dbReference>
<gene>
    <name evidence="5" type="ORF">J7T54_001062</name>
</gene>
<proteinExistence type="inferred from homology"/>
<dbReference type="Proteomes" id="UP001055219">
    <property type="component" value="Unassembled WGS sequence"/>
</dbReference>
<organism evidence="5 6">
    <name type="scientific">Emericellopsis cladophorae</name>
    <dbReference type="NCBI Taxonomy" id="2686198"/>
    <lineage>
        <taxon>Eukaryota</taxon>
        <taxon>Fungi</taxon>
        <taxon>Dikarya</taxon>
        <taxon>Ascomycota</taxon>
        <taxon>Pezizomycotina</taxon>
        <taxon>Sordariomycetes</taxon>
        <taxon>Hypocreomycetidae</taxon>
        <taxon>Hypocreales</taxon>
        <taxon>Bionectriaceae</taxon>
        <taxon>Emericellopsis</taxon>
    </lineage>
</organism>
<keyword evidence="3" id="KW-0067">ATP-binding</keyword>
<evidence type="ECO:0000313" key="5">
    <source>
        <dbReference type="EMBL" id="KAI6780754.1"/>
    </source>
</evidence>
<dbReference type="GO" id="GO:0016887">
    <property type="term" value="F:ATP hydrolysis activity"/>
    <property type="evidence" value="ECO:0007669"/>
    <property type="project" value="InterPro"/>
</dbReference>
<dbReference type="AlphaFoldDB" id="A0A9Q0BE14"/>
<dbReference type="GeneID" id="75827581"/>
<dbReference type="Pfam" id="PF00004">
    <property type="entry name" value="AAA"/>
    <property type="match status" value="1"/>
</dbReference>
<sequence length="296" mass="32832">MSGRRLRRPRVRATAEFLDLCEKMKGMLIDIENEWLRLKEVGFAENKYLDRLMSLPGLGEAKRMFLHARASIKAAQRRETSLRRDKFTTTWAFSPALDVVEVSASALMGEYVGQTGPKARRLLESALGKVLFIDEAYRLALPHSYGDETVSELVDAMTRPTFARKMIVVQAGADDSMDRLLRVNPGLKKSICDRDIIYALARRAVPRESAVRGGQGRHHAEPTGSMNSAIRDILLTGLAQVGTDEAWALGRSVEILGERVIARVFKECAIKGYTGAFVGGHGTRPDQYSGGEWHGV</sequence>
<evidence type="ECO:0000256" key="2">
    <source>
        <dbReference type="ARBA" id="ARBA00022741"/>
    </source>
</evidence>
<comment type="caution">
    <text evidence="5">The sequence shown here is derived from an EMBL/GenBank/DDBJ whole genome shotgun (WGS) entry which is preliminary data.</text>
</comment>
<feature type="domain" description="ATPase AAA-type core" evidence="4">
    <location>
        <begin position="97"/>
        <end position="181"/>
    </location>
</feature>
<evidence type="ECO:0000313" key="6">
    <source>
        <dbReference type="Proteomes" id="UP001055219"/>
    </source>
</evidence>
<accession>A0A9Q0BE14</accession>
<protein>
    <submittedName>
        <fullName evidence="5">Stage V sporulation protein K-like protein</fullName>
    </submittedName>
</protein>
<dbReference type="PANTHER" id="PTHR43392">
    <property type="entry name" value="AAA-TYPE ATPASE FAMILY PROTEIN / ANKYRIN REPEAT FAMILY PROTEIN"/>
    <property type="match status" value="1"/>
</dbReference>
<keyword evidence="2" id="KW-0547">Nucleotide-binding</keyword>
<dbReference type="SUPFAM" id="SSF52540">
    <property type="entry name" value="P-loop containing nucleoside triphosphate hydrolases"/>
    <property type="match status" value="1"/>
</dbReference>
<dbReference type="RefSeq" id="XP_051361610.1">
    <property type="nucleotide sequence ID" value="XM_051507112.1"/>
</dbReference>
<evidence type="ECO:0000256" key="1">
    <source>
        <dbReference type="ARBA" id="ARBA00010378"/>
    </source>
</evidence>